<organism evidence="2 3">
    <name type="scientific">Armillaria borealis</name>
    <dbReference type="NCBI Taxonomy" id="47425"/>
    <lineage>
        <taxon>Eukaryota</taxon>
        <taxon>Fungi</taxon>
        <taxon>Dikarya</taxon>
        <taxon>Basidiomycota</taxon>
        <taxon>Agaricomycotina</taxon>
        <taxon>Agaricomycetes</taxon>
        <taxon>Agaricomycetidae</taxon>
        <taxon>Agaricales</taxon>
        <taxon>Marasmiineae</taxon>
        <taxon>Physalacriaceae</taxon>
        <taxon>Armillaria</taxon>
    </lineage>
</organism>
<accession>A0AA39JS71</accession>
<feature type="region of interest" description="Disordered" evidence="1">
    <location>
        <begin position="227"/>
        <end position="303"/>
    </location>
</feature>
<sequence length="303" mass="33397">MKAKEAQAEALRLKEVAWAAKLEALKQQVLEKEWLRLEVEEKKRLWVETKEKQWKLDLEKGLEEATAKKVLKDLAKAKEKADEDNEKLLAAAGFVPSGKEGDSELDLADLKTVAMDELRRRCRIAEEKKKVGPAESRKCKFRSASVVESGGEDGNASAGPSRPKRLKMKPEPTAQNKVFTGSVHPENMPTPSHDPPRTIHAPLSQLLLSGSPNREWASRFREIPLPQDTARLSSNPPPQEFTPIPYNLMVNPEPYSQEPSPSPTDYTHKPSPVPTVCTWHVTNGVIGGASPPSTSSDSSNGSG</sequence>
<dbReference type="Proteomes" id="UP001175226">
    <property type="component" value="Unassembled WGS sequence"/>
</dbReference>
<gene>
    <name evidence="2" type="ORF">EV421DRAFT_1900607</name>
</gene>
<evidence type="ECO:0000256" key="1">
    <source>
        <dbReference type="SAM" id="MobiDB-lite"/>
    </source>
</evidence>
<dbReference type="EMBL" id="JAUEPT010000010">
    <property type="protein sequence ID" value="KAK0447952.1"/>
    <property type="molecule type" value="Genomic_DNA"/>
</dbReference>
<protein>
    <submittedName>
        <fullName evidence="2">Uncharacterized protein</fullName>
    </submittedName>
</protein>
<name>A0AA39JS71_9AGAR</name>
<keyword evidence="3" id="KW-1185">Reference proteome</keyword>
<feature type="compositionally biased region" description="Basic and acidic residues" evidence="1">
    <location>
        <begin position="127"/>
        <end position="138"/>
    </location>
</feature>
<feature type="compositionally biased region" description="Low complexity" evidence="1">
    <location>
        <begin position="288"/>
        <end position="303"/>
    </location>
</feature>
<reference evidence="2" key="1">
    <citation type="submission" date="2023-06" db="EMBL/GenBank/DDBJ databases">
        <authorList>
            <consortium name="Lawrence Berkeley National Laboratory"/>
            <person name="Ahrendt S."/>
            <person name="Sahu N."/>
            <person name="Indic B."/>
            <person name="Wong-Bajracharya J."/>
            <person name="Merenyi Z."/>
            <person name="Ke H.-M."/>
            <person name="Monk M."/>
            <person name="Kocsube S."/>
            <person name="Drula E."/>
            <person name="Lipzen A."/>
            <person name="Balint B."/>
            <person name="Henrissat B."/>
            <person name="Andreopoulos B."/>
            <person name="Martin F.M."/>
            <person name="Harder C.B."/>
            <person name="Rigling D."/>
            <person name="Ford K.L."/>
            <person name="Foster G.D."/>
            <person name="Pangilinan J."/>
            <person name="Papanicolaou A."/>
            <person name="Barry K."/>
            <person name="LaButti K."/>
            <person name="Viragh M."/>
            <person name="Koriabine M."/>
            <person name="Yan M."/>
            <person name="Riley R."/>
            <person name="Champramary S."/>
            <person name="Plett K.L."/>
            <person name="Tsai I.J."/>
            <person name="Slot J."/>
            <person name="Sipos G."/>
            <person name="Plett J."/>
            <person name="Nagy L.G."/>
            <person name="Grigoriev I.V."/>
        </authorList>
    </citation>
    <scope>NUCLEOTIDE SEQUENCE</scope>
    <source>
        <strain evidence="2">FPL87.14</strain>
    </source>
</reference>
<evidence type="ECO:0000313" key="2">
    <source>
        <dbReference type="EMBL" id="KAK0447952.1"/>
    </source>
</evidence>
<proteinExistence type="predicted"/>
<dbReference type="AlphaFoldDB" id="A0AA39JS71"/>
<evidence type="ECO:0000313" key="3">
    <source>
        <dbReference type="Proteomes" id="UP001175226"/>
    </source>
</evidence>
<feature type="region of interest" description="Disordered" evidence="1">
    <location>
        <begin position="127"/>
        <end position="200"/>
    </location>
</feature>
<comment type="caution">
    <text evidence="2">The sequence shown here is derived from an EMBL/GenBank/DDBJ whole genome shotgun (WGS) entry which is preliminary data.</text>
</comment>